<dbReference type="RefSeq" id="WP_076133530.1">
    <property type="nucleotide sequence ID" value="NZ_MPTO01000003.1"/>
</dbReference>
<evidence type="ECO:0008006" key="3">
    <source>
        <dbReference type="Google" id="ProtNLM"/>
    </source>
</evidence>
<proteinExistence type="predicted"/>
<reference evidence="1 2" key="1">
    <citation type="submission" date="2016-10" db="EMBL/GenBank/DDBJ databases">
        <title>Paenibacillus species isolates.</title>
        <authorList>
            <person name="Beno S.M."/>
        </authorList>
    </citation>
    <scope>NUCLEOTIDE SEQUENCE [LARGE SCALE GENOMIC DNA]</scope>
    <source>
        <strain evidence="1 2">FSL H7-0918</strain>
    </source>
</reference>
<comment type="caution">
    <text evidence="1">The sequence shown here is derived from an EMBL/GenBank/DDBJ whole genome shotgun (WGS) entry which is preliminary data.</text>
</comment>
<name>A0AB36JNF8_9BACL</name>
<evidence type="ECO:0000313" key="2">
    <source>
        <dbReference type="Proteomes" id="UP000187323"/>
    </source>
</evidence>
<accession>A0AB36JNF8</accession>
<dbReference type="AlphaFoldDB" id="A0AB36JNF8"/>
<organism evidence="1 2">
    <name type="scientific">Paenibacillus odorifer</name>
    <dbReference type="NCBI Taxonomy" id="189426"/>
    <lineage>
        <taxon>Bacteria</taxon>
        <taxon>Bacillati</taxon>
        <taxon>Bacillota</taxon>
        <taxon>Bacilli</taxon>
        <taxon>Bacillales</taxon>
        <taxon>Paenibacillaceae</taxon>
        <taxon>Paenibacillus</taxon>
    </lineage>
</organism>
<dbReference type="Proteomes" id="UP000187323">
    <property type="component" value="Unassembled WGS sequence"/>
</dbReference>
<gene>
    <name evidence="1" type="ORF">BSK47_03565</name>
</gene>
<sequence length="361" mass="42538">MILEKKLPVVQPIVDGYSHYGSVFSIIATNGTSYIPWFLSRFSQLYCQPAKNFFINMDEPNWFPDKTNFCPFLDVNLVDKGLINKMGSTIIDSIIELINNNYYLFMVVEQKHIPGSYGFNKYSFPHDIMIYGYNLNREILYIADNFSGKYQFSECSFTQFDLAYHTLDKARDRLDSKICLLKNRSDRFEEFDLMRVVDSIYGYWKSSSPEQRSSNWSSAFDGCVKGIESYEVVKEYLNLLSKGEVKYDIRPFHSLWEHKKIMIMRLEYMQRNGLLKTDHTILNSYKNIEQMSLILRNLILKYNLTQDHSILTRMSSEVDKIVFDEHKIIPAILNNIQNPEYKKDNKVFGLQMDHKLRWSLS</sequence>
<evidence type="ECO:0000313" key="1">
    <source>
        <dbReference type="EMBL" id="OME23544.1"/>
    </source>
</evidence>
<dbReference type="EMBL" id="MPTO01000003">
    <property type="protein sequence ID" value="OME23544.1"/>
    <property type="molecule type" value="Genomic_DNA"/>
</dbReference>
<protein>
    <recommendedName>
        <fullName evidence="3">Butirosin biosynthesis protein H N-terminal domain-containing protein</fullName>
    </recommendedName>
</protein>